<evidence type="ECO:0000256" key="5">
    <source>
        <dbReference type="ARBA" id="ARBA00023136"/>
    </source>
</evidence>
<evidence type="ECO:0000313" key="8">
    <source>
        <dbReference type="Proteomes" id="UP000446866"/>
    </source>
</evidence>
<organism evidence="7 8">
    <name type="scientific">Anaerotruncus colihominis</name>
    <dbReference type="NCBI Taxonomy" id="169435"/>
    <lineage>
        <taxon>Bacteria</taxon>
        <taxon>Bacillati</taxon>
        <taxon>Bacillota</taxon>
        <taxon>Clostridia</taxon>
        <taxon>Eubacteriales</taxon>
        <taxon>Oscillospiraceae</taxon>
        <taxon>Anaerotruncus</taxon>
    </lineage>
</organism>
<feature type="transmembrane region" description="Helical" evidence="6">
    <location>
        <begin position="6"/>
        <end position="24"/>
    </location>
</feature>
<keyword evidence="5 6" id="KW-0472">Membrane</keyword>
<dbReference type="PANTHER" id="PTHR34478:SF1">
    <property type="entry name" value="PROTEIN LEMA"/>
    <property type="match status" value="1"/>
</dbReference>
<evidence type="ECO:0000256" key="4">
    <source>
        <dbReference type="ARBA" id="ARBA00022989"/>
    </source>
</evidence>
<dbReference type="RefSeq" id="WP_160201356.1">
    <property type="nucleotide sequence ID" value="NZ_QXWK01000009.1"/>
</dbReference>
<keyword evidence="4 6" id="KW-1133">Transmembrane helix</keyword>
<dbReference type="SUPFAM" id="SSF140478">
    <property type="entry name" value="LemA-like"/>
    <property type="match status" value="1"/>
</dbReference>
<evidence type="ECO:0000313" key="7">
    <source>
        <dbReference type="EMBL" id="NBH61071.1"/>
    </source>
</evidence>
<dbReference type="InterPro" id="IPR007156">
    <property type="entry name" value="MamQ_LemA"/>
</dbReference>
<name>A0A845QIZ0_9FIRM</name>
<comment type="subcellular location">
    <subcellularLocation>
        <location evidence="1">Membrane</location>
        <topology evidence="1">Single-pass membrane protein</topology>
    </subcellularLocation>
</comment>
<reference evidence="7 8" key="1">
    <citation type="submission" date="2018-08" db="EMBL/GenBank/DDBJ databases">
        <title>Murine metabolic-syndrome-specific gut microbial biobank.</title>
        <authorList>
            <person name="Liu C."/>
        </authorList>
    </citation>
    <scope>NUCLEOTIDE SEQUENCE [LARGE SCALE GENOMIC DNA]</scope>
    <source>
        <strain evidence="7 8">28</strain>
    </source>
</reference>
<keyword evidence="3 6" id="KW-0812">Transmembrane</keyword>
<dbReference type="EMBL" id="QXWK01000009">
    <property type="protein sequence ID" value="NBH61071.1"/>
    <property type="molecule type" value="Genomic_DNA"/>
</dbReference>
<accession>A0A845QIZ0</accession>
<dbReference type="Pfam" id="PF04011">
    <property type="entry name" value="LemA"/>
    <property type="match status" value="1"/>
</dbReference>
<evidence type="ECO:0000256" key="1">
    <source>
        <dbReference type="ARBA" id="ARBA00004167"/>
    </source>
</evidence>
<dbReference type="PANTHER" id="PTHR34478">
    <property type="entry name" value="PROTEIN LEMA"/>
    <property type="match status" value="1"/>
</dbReference>
<dbReference type="Gene3D" id="1.20.1440.20">
    <property type="entry name" value="LemA-like domain"/>
    <property type="match status" value="1"/>
</dbReference>
<protein>
    <submittedName>
        <fullName evidence="7">LemA family protein</fullName>
    </submittedName>
</protein>
<keyword evidence="8" id="KW-1185">Reference proteome</keyword>
<dbReference type="InterPro" id="IPR023353">
    <property type="entry name" value="LemA-like_dom_sf"/>
</dbReference>
<dbReference type="GO" id="GO:0016020">
    <property type="term" value="C:membrane"/>
    <property type="evidence" value="ECO:0007669"/>
    <property type="project" value="UniProtKB-SubCell"/>
</dbReference>
<dbReference type="Proteomes" id="UP000446866">
    <property type="component" value="Unassembled WGS sequence"/>
</dbReference>
<comment type="similarity">
    <text evidence="2">Belongs to the LemA family.</text>
</comment>
<dbReference type="AlphaFoldDB" id="A0A845QIZ0"/>
<evidence type="ECO:0000256" key="6">
    <source>
        <dbReference type="SAM" id="Phobius"/>
    </source>
</evidence>
<sequence>MELYIIIGVIVLLFICYILCFNKVRKLRVKVEEGSSGIDVALEKRFDLLNEEIEAVKKYLNHERELYKDITSLRQGTALEERKLDRQEHLSEEALDAINTEIDSHANRMAALRKDMKRQNLLNKKIGLMSGIHRDLSGIGSSVNALAEQYPVLYSSISMEHFQKSIFDAEEHLQAARRLYNANASLYNQALSVIPTLWIGKIHGMKPASFYEVEESKKQFTVNFN</sequence>
<proteinExistence type="inferred from homology"/>
<evidence type="ECO:0000256" key="2">
    <source>
        <dbReference type="ARBA" id="ARBA00008854"/>
    </source>
</evidence>
<comment type="caution">
    <text evidence="7">The sequence shown here is derived from an EMBL/GenBank/DDBJ whole genome shotgun (WGS) entry which is preliminary data.</text>
</comment>
<gene>
    <name evidence="7" type="ORF">D0435_05325</name>
</gene>
<evidence type="ECO:0000256" key="3">
    <source>
        <dbReference type="ARBA" id="ARBA00022692"/>
    </source>
</evidence>